<proteinExistence type="predicted"/>
<evidence type="ECO:0000313" key="2">
    <source>
        <dbReference type="Proteomes" id="UP001057291"/>
    </source>
</evidence>
<comment type="caution">
    <text evidence="1">The sequence shown here is derived from an EMBL/GenBank/DDBJ whole genome shotgun (WGS) entry which is preliminary data.</text>
</comment>
<accession>A0AAV4LGV6</accession>
<reference evidence="1" key="1">
    <citation type="journal article" date="2023" name="Int. J. Syst. Evol. Microbiol.">
        <title>Collibacillus ludicampi gen. nov., sp. nov., a new soil bacterium of the family Alicyclobacillaceae.</title>
        <authorList>
            <person name="Jojima T."/>
            <person name="Ioku Y."/>
            <person name="Fukuta Y."/>
            <person name="Shirasaka N."/>
            <person name="Matsumura Y."/>
            <person name="Mori M."/>
        </authorList>
    </citation>
    <scope>NUCLEOTIDE SEQUENCE</scope>
    <source>
        <strain evidence="1">TP075</strain>
    </source>
</reference>
<dbReference type="EMBL" id="BOQE01000001">
    <property type="protein sequence ID" value="GIM47039.1"/>
    <property type="molecule type" value="Genomic_DNA"/>
</dbReference>
<protein>
    <submittedName>
        <fullName evidence="1">Uncharacterized protein</fullName>
    </submittedName>
</protein>
<evidence type="ECO:0000313" key="1">
    <source>
        <dbReference type="EMBL" id="GIM47039.1"/>
    </source>
</evidence>
<keyword evidence="2" id="KW-1185">Reference proteome</keyword>
<dbReference type="AlphaFoldDB" id="A0AAV4LGV6"/>
<name>A0AAV4LGV6_9BACL</name>
<gene>
    <name evidence="1" type="ORF">DNHGIG_25880</name>
</gene>
<organism evidence="1 2">
    <name type="scientific">Collibacillus ludicampi</name>
    <dbReference type="NCBI Taxonomy" id="2771369"/>
    <lineage>
        <taxon>Bacteria</taxon>
        <taxon>Bacillati</taxon>
        <taxon>Bacillota</taxon>
        <taxon>Bacilli</taxon>
        <taxon>Bacillales</taxon>
        <taxon>Alicyclobacillaceae</taxon>
        <taxon>Collibacillus</taxon>
    </lineage>
</organism>
<dbReference type="RefSeq" id="WP_282200063.1">
    <property type="nucleotide sequence ID" value="NZ_BOQE01000001.1"/>
</dbReference>
<dbReference type="Proteomes" id="UP001057291">
    <property type="component" value="Unassembled WGS sequence"/>
</dbReference>
<sequence length="141" mass="16004">MAKDRILGSSATIELYTPNGVLSIEVDSFSKNQKHEIKTWHPLGEVGEHHQVIYKGWEMDFKTGKIDDQIANFFDTLDQMLLAGQAAPRVRVVETIKHFDGNNEVWIYPDTVLYGYKGDASNAEDEIKEEFKGACTKRIRG</sequence>